<dbReference type="EMBL" id="JH594606">
    <property type="protein sequence ID" value="EHQ01523.1"/>
    <property type="molecule type" value="Genomic_DNA"/>
</dbReference>
<dbReference type="eggNOG" id="COG3511">
    <property type="taxonomic scope" value="Bacteria"/>
</dbReference>
<protein>
    <submittedName>
        <fullName evidence="2">Phosphoesterase</fullName>
    </submittedName>
</protein>
<gene>
    <name evidence="2" type="ORF">Gilli_0826</name>
</gene>
<dbReference type="RefSeq" id="WP_006987845.1">
    <property type="nucleotide sequence ID" value="NZ_JH594606.1"/>
</dbReference>
<proteinExistence type="predicted"/>
<dbReference type="AlphaFoldDB" id="H2BSZ3"/>
<dbReference type="Gene3D" id="3.40.720.10">
    <property type="entry name" value="Alkaline Phosphatase, subunit A"/>
    <property type="match status" value="2"/>
</dbReference>
<evidence type="ECO:0000313" key="3">
    <source>
        <dbReference type="Proteomes" id="UP000003844"/>
    </source>
</evidence>
<dbReference type="GO" id="GO:0009395">
    <property type="term" value="P:phospholipid catabolic process"/>
    <property type="evidence" value="ECO:0007669"/>
    <property type="project" value="TreeGrafter"/>
</dbReference>
<evidence type="ECO:0000313" key="2">
    <source>
        <dbReference type="EMBL" id="EHQ01523.1"/>
    </source>
</evidence>
<dbReference type="HOGENOM" id="CLU_386743_0_0_10"/>
<organism evidence="2 3">
    <name type="scientific">Gillisia limnaea (strain DSM 15749 / LMG 21470 / R-8282)</name>
    <dbReference type="NCBI Taxonomy" id="865937"/>
    <lineage>
        <taxon>Bacteria</taxon>
        <taxon>Pseudomonadati</taxon>
        <taxon>Bacteroidota</taxon>
        <taxon>Flavobacteriia</taxon>
        <taxon>Flavobacteriales</taxon>
        <taxon>Flavobacteriaceae</taxon>
        <taxon>Gillisia</taxon>
    </lineage>
</organism>
<keyword evidence="3" id="KW-1185">Reference proteome</keyword>
<dbReference type="GO" id="GO:0042578">
    <property type="term" value="F:phosphoric ester hydrolase activity"/>
    <property type="evidence" value="ECO:0007669"/>
    <property type="project" value="UniProtKB-ARBA"/>
</dbReference>
<keyword evidence="1" id="KW-0378">Hydrolase</keyword>
<dbReference type="STRING" id="865937.Gilli_0826"/>
<evidence type="ECO:0000256" key="1">
    <source>
        <dbReference type="ARBA" id="ARBA00022801"/>
    </source>
</evidence>
<dbReference type="SUPFAM" id="SSF53649">
    <property type="entry name" value="Alkaline phosphatase-like"/>
    <property type="match status" value="1"/>
</dbReference>
<dbReference type="Pfam" id="PF04185">
    <property type="entry name" value="Phosphoesterase"/>
    <property type="match status" value="1"/>
</dbReference>
<reference evidence="3" key="1">
    <citation type="journal article" date="2012" name="Stand. Genomic Sci.">
        <title>Genome sequence of the Antarctic rhodopsins-containing flavobacterium Gillisia limnaea type strain (R-8282(T)).</title>
        <authorList>
            <person name="Riedel T."/>
            <person name="Held B."/>
            <person name="Nolan M."/>
            <person name="Lucas S."/>
            <person name="Lapidus A."/>
            <person name="Tice H."/>
            <person name="Del Rio T.G."/>
            <person name="Cheng J.F."/>
            <person name="Han C."/>
            <person name="Tapia R."/>
            <person name="Goodwin L.A."/>
            <person name="Pitluck S."/>
            <person name="Liolios K."/>
            <person name="Mavromatis K."/>
            <person name="Pagani I."/>
            <person name="Ivanova N."/>
            <person name="Mikhailova N."/>
            <person name="Pati A."/>
            <person name="Chen A."/>
            <person name="Palaniappan K."/>
            <person name="Land M."/>
            <person name="Rohde M."/>
            <person name="Tindall B.J."/>
            <person name="Detter J.C."/>
            <person name="Goker M."/>
            <person name="Bristow J."/>
            <person name="Eisen J.A."/>
            <person name="Markowitz V."/>
            <person name="Hugenholtz P."/>
            <person name="Kyrpides N.C."/>
            <person name="Klenk H.P."/>
            <person name="Woyke T."/>
        </authorList>
    </citation>
    <scope>NUCLEOTIDE SEQUENCE [LARGE SCALE GENOMIC DNA]</scope>
    <source>
        <strain evidence="3">DSM 15749 / LMG 21470 / R-8282</strain>
    </source>
</reference>
<accession>H2BSZ3</accession>
<dbReference type="PANTHER" id="PTHR31956">
    <property type="entry name" value="NON-SPECIFIC PHOSPHOLIPASE C4-RELATED"/>
    <property type="match status" value="1"/>
</dbReference>
<dbReference type="InterPro" id="IPR017850">
    <property type="entry name" value="Alkaline_phosphatase_core_sf"/>
</dbReference>
<dbReference type="OrthoDB" id="980947at2"/>
<sequence length="714" mass="80770">MATFLINRFQSNDFYGVWQFTPEKDQIFTRISIAENSKISTSLKLATVGGYLMEWGACEEKNGEKSFPYRLYEFDSASENPLGGVSVQEGSWPIAKFWGYRGHYSNYPNEQMELNLIPMGNFVLFFVGGEGRGTYELYNFDPNFLNPKTTDPIPVPYTSQGAFPSIQAGHELISIGNYVLDRMPDGNFRVWSFDPQNPTPLSIPEVWKGKWKGVTKDHQIVPVEDKIVTWNPMDLSYMLWDFKPTSEEPLQNLIKEGKLPEAMANSSSLVSISKREKNIKASEEKGTMNYMRSKIKHIVYYMVESRSFDNVCGWLYKNEDANIQFVGNDKAFQGASTENYNLDGSDKKIHQSKFNEGKLSDKIVLSDQLQDPFHDNSDGLEQMFYQRNPGYPGKAKPDMGGFVRNNANGEVMLSFGPEQLPILNGLAKNYAISDEWFSSVPGGTDINRAFAVTGSALNRLGTWEGGNPYAYWPKFPHRQSLWKLLWNYGISDWKIYNAIEWGGYPFTYHLYLEGQVPAIDNNSKNYIDTLDNFKVQAKNGNLPAFSFLEPVWIAPNGTTSYHPGADIIPAEIALNEIYEAIKSGPHWEDTLFVITFSKNGGIYDHVSPPYAQKPWPNDGLDGFEYDIMGPRVPAILVSPWIKRNTIFRAAGDIPFDSTSFAATLLKWYGIPISQWMLGDRIASAPTFEGVFLESEPRKDAPTLTQAYDKNFPGK</sequence>
<dbReference type="InterPro" id="IPR007312">
    <property type="entry name" value="Phosphoesterase"/>
</dbReference>
<name>H2BSZ3_GILLR</name>
<dbReference type="PANTHER" id="PTHR31956:SF1">
    <property type="entry name" value="NON-SPECIFIC PHOSPHOLIPASE C1"/>
    <property type="match status" value="1"/>
</dbReference>
<dbReference type="Proteomes" id="UP000003844">
    <property type="component" value="Unassembled WGS sequence"/>
</dbReference>